<evidence type="ECO:0000256" key="7">
    <source>
        <dbReference type="PIRSR" id="PIRSR604808-3"/>
    </source>
</evidence>
<feature type="binding site" evidence="6">
    <location>
        <position position="252"/>
    </location>
    <ligand>
        <name>Mg(2+)</name>
        <dbReference type="ChEBI" id="CHEBI:18420"/>
        <label>1</label>
    </ligand>
</feature>
<comment type="similarity">
    <text evidence="1">Belongs to the DNA repair enzymes AP/ExoA family.</text>
</comment>
<evidence type="ECO:0000259" key="8">
    <source>
        <dbReference type="Pfam" id="PF03372"/>
    </source>
</evidence>
<dbReference type="KEGG" id="phn:PAEH1_06920"/>
<dbReference type="STRING" id="643674.PAEH1_06920"/>
<dbReference type="Proteomes" id="UP000189369">
    <property type="component" value="Chromosome"/>
</dbReference>
<dbReference type="Pfam" id="PF03372">
    <property type="entry name" value="Exo_endo_phos"/>
    <property type="match status" value="1"/>
</dbReference>
<evidence type="ECO:0000256" key="4">
    <source>
        <dbReference type="ARBA" id="ARBA00022842"/>
    </source>
</evidence>
<dbReference type="GO" id="GO:0003906">
    <property type="term" value="F:DNA-(apurinic or apyrimidinic site) endonuclease activity"/>
    <property type="evidence" value="ECO:0007669"/>
    <property type="project" value="TreeGrafter"/>
</dbReference>
<dbReference type="PROSITE" id="PS51435">
    <property type="entry name" value="AP_NUCLEASE_F1_4"/>
    <property type="match status" value="1"/>
</dbReference>
<organism evidence="9 10">
    <name type="scientific">Paenalcaligenes hominis</name>
    <dbReference type="NCBI Taxonomy" id="643674"/>
    <lineage>
        <taxon>Bacteria</taxon>
        <taxon>Pseudomonadati</taxon>
        <taxon>Pseudomonadota</taxon>
        <taxon>Betaproteobacteria</taxon>
        <taxon>Burkholderiales</taxon>
        <taxon>Alcaligenaceae</taxon>
        <taxon>Paenalcaligenes</taxon>
    </lineage>
</organism>
<dbReference type="CDD" id="cd10281">
    <property type="entry name" value="Nape_like_AP-endo"/>
    <property type="match status" value="1"/>
</dbReference>
<feature type="binding site" evidence="6">
    <location>
        <position position="155"/>
    </location>
    <ligand>
        <name>Mg(2+)</name>
        <dbReference type="ChEBI" id="CHEBI:18420"/>
        <label>1</label>
    </ligand>
</feature>
<comment type="cofactor">
    <cofactor evidence="6">
        <name>Mg(2+)</name>
        <dbReference type="ChEBI" id="CHEBI:18420"/>
    </cofactor>
    <cofactor evidence="6">
        <name>Mn(2+)</name>
        <dbReference type="ChEBI" id="CHEBI:29035"/>
    </cofactor>
    <text evidence="6">Probably binds two magnesium or manganese ions per subunit.</text>
</comment>
<gene>
    <name evidence="9" type="ORF">PAEH1_06920</name>
</gene>
<feature type="binding site" evidence="6">
    <location>
        <position position="153"/>
    </location>
    <ligand>
        <name>Mg(2+)</name>
        <dbReference type="ChEBI" id="CHEBI:18420"/>
        <label>1</label>
    </ligand>
</feature>
<dbReference type="PANTHER" id="PTHR22748:SF6">
    <property type="entry name" value="DNA-(APURINIC OR APYRIMIDINIC SITE) ENDONUCLEASE"/>
    <property type="match status" value="1"/>
</dbReference>
<dbReference type="Gene3D" id="3.60.10.10">
    <property type="entry name" value="Endonuclease/exonuclease/phosphatase"/>
    <property type="match status" value="1"/>
</dbReference>
<feature type="active site" evidence="5">
    <location>
        <position position="109"/>
    </location>
</feature>
<accession>A0A1U9K048</accession>
<feature type="site" description="Transition state stabilizer" evidence="7">
    <location>
        <position position="155"/>
    </location>
</feature>
<keyword evidence="4 6" id="KW-0460">Magnesium</keyword>
<feature type="binding site" evidence="6">
    <location>
        <position position="36"/>
    </location>
    <ligand>
        <name>Mg(2+)</name>
        <dbReference type="ChEBI" id="CHEBI:18420"/>
        <label>1</label>
    </ligand>
</feature>
<dbReference type="GO" id="GO:0006284">
    <property type="term" value="P:base-excision repair"/>
    <property type="evidence" value="ECO:0007669"/>
    <property type="project" value="TreeGrafter"/>
</dbReference>
<feature type="domain" description="Endonuclease/exonuclease/phosphatase" evidence="8">
    <location>
        <begin position="5"/>
        <end position="253"/>
    </location>
</feature>
<sequence length="265" mass="30909">MFRICSLNMNGIRAAYRKGFAEWLSTHQPDLVCLQEVRIQDKDLKEPMRHPEGYTGHFNLAQKAGYSGVGLYVKEAPQTVHLGMECDEFDPEGRIIRADYDDLTVISAYLPSGTSGDARQDAKYRFLARFEHWLQTYMDDHRATGREYVICGDWNIAHQEIDLKNWRGNQKNSGFLPEERAWMTKILDEMGWVDVYRSLYPDHTHECYTWWSNRGQAWANNTGWRIDYQIATPGIAAKAKEAWVYKEERYSDHAPLVVDYDLTPR</sequence>
<dbReference type="GO" id="GO:0008081">
    <property type="term" value="F:phosphoric diester hydrolase activity"/>
    <property type="evidence" value="ECO:0007669"/>
    <property type="project" value="TreeGrafter"/>
</dbReference>
<dbReference type="AlphaFoldDB" id="A0A1U9K048"/>
<feature type="binding site" evidence="6">
    <location>
        <position position="253"/>
    </location>
    <ligand>
        <name>Mg(2+)</name>
        <dbReference type="ChEBI" id="CHEBI:18420"/>
        <label>1</label>
    </ligand>
</feature>
<dbReference type="EMBL" id="CP019697">
    <property type="protein sequence ID" value="AQS51354.1"/>
    <property type="molecule type" value="Genomic_DNA"/>
</dbReference>
<dbReference type="OrthoDB" id="9803914at2"/>
<evidence type="ECO:0000313" key="10">
    <source>
        <dbReference type="Proteomes" id="UP000189369"/>
    </source>
</evidence>
<dbReference type="InterPro" id="IPR004808">
    <property type="entry name" value="AP_endonuc_1"/>
</dbReference>
<evidence type="ECO:0000256" key="2">
    <source>
        <dbReference type="ARBA" id="ARBA00022723"/>
    </source>
</evidence>
<dbReference type="InterPro" id="IPR036691">
    <property type="entry name" value="Endo/exonu/phosph_ase_sf"/>
</dbReference>
<keyword evidence="3" id="KW-0378">Hydrolase</keyword>
<feature type="active site" description="Proton donor/acceptor" evidence="5">
    <location>
        <position position="153"/>
    </location>
</feature>
<evidence type="ECO:0000313" key="9">
    <source>
        <dbReference type="EMBL" id="AQS51354.1"/>
    </source>
</evidence>
<feature type="site" description="Important for catalytic activity" evidence="7">
    <location>
        <position position="227"/>
    </location>
</feature>
<protein>
    <submittedName>
        <fullName evidence="9">Exodeoxyribonuclease III</fullName>
    </submittedName>
</protein>
<dbReference type="NCBIfam" id="TIGR00633">
    <property type="entry name" value="xth"/>
    <property type="match status" value="1"/>
</dbReference>
<evidence type="ECO:0000256" key="3">
    <source>
        <dbReference type="ARBA" id="ARBA00022801"/>
    </source>
</evidence>
<evidence type="ECO:0000256" key="5">
    <source>
        <dbReference type="PIRSR" id="PIRSR604808-1"/>
    </source>
</evidence>
<dbReference type="InterPro" id="IPR005135">
    <property type="entry name" value="Endo/exonuclease/phosphatase"/>
</dbReference>
<keyword evidence="2 6" id="KW-0479">Metal-binding</keyword>
<evidence type="ECO:0000256" key="6">
    <source>
        <dbReference type="PIRSR" id="PIRSR604808-2"/>
    </source>
</evidence>
<evidence type="ECO:0000256" key="1">
    <source>
        <dbReference type="ARBA" id="ARBA00007092"/>
    </source>
</evidence>
<dbReference type="SUPFAM" id="SSF56219">
    <property type="entry name" value="DNase I-like"/>
    <property type="match status" value="1"/>
</dbReference>
<dbReference type="GO" id="GO:0046872">
    <property type="term" value="F:metal ion binding"/>
    <property type="evidence" value="ECO:0007669"/>
    <property type="project" value="UniProtKB-KW"/>
</dbReference>
<name>A0A1U9K048_9BURK</name>
<feature type="site" description="Interaction with DNA substrate" evidence="7">
    <location>
        <position position="253"/>
    </location>
</feature>
<dbReference type="NCBIfam" id="TIGR00195">
    <property type="entry name" value="exoDNase_III"/>
    <property type="match status" value="1"/>
</dbReference>
<dbReference type="FunFam" id="3.60.10.10:FF:000026">
    <property type="entry name" value="Exodeoxyribonuclease III"/>
    <property type="match status" value="1"/>
</dbReference>
<reference evidence="9 10" key="1">
    <citation type="submission" date="2017-01" db="EMBL/GenBank/DDBJ databases">
        <title>Complete Genome Sequence of Paenalcaligenes hominis, Isolated from a paraplegic Patient with neurogenic bladder.</title>
        <authorList>
            <person name="Mukhopadhyay R."/>
            <person name="Joaquin J."/>
            <person name="Hogue R."/>
            <person name="Kilaru A."/>
            <person name="Jospin G."/>
            <person name="Mars K."/>
            <person name="Eisen J.A."/>
            <person name="Chaturvedi V."/>
        </authorList>
    </citation>
    <scope>NUCLEOTIDE SEQUENCE [LARGE SCALE GENOMIC DNA]</scope>
    <source>
        <strain evidence="9 10">15S00501</strain>
    </source>
</reference>
<proteinExistence type="inferred from homology"/>
<dbReference type="GO" id="GO:0008311">
    <property type="term" value="F:double-stranded DNA 3'-5' DNA exonuclease activity"/>
    <property type="evidence" value="ECO:0007669"/>
    <property type="project" value="TreeGrafter"/>
</dbReference>
<feature type="active site" description="Proton acceptor" evidence="5">
    <location>
        <position position="253"/>
    </location>
</feature>
<feature type="binding site" evidence="6">
    <location>
        <position position="8"/>
    </location>
    <ligand>
        <name>Mg(2+)</name>
        <dbReference type="ChEBI" id="CHEBI:18420"/>
        <label>1</label>
    </ligand>
</feature>
<dbReference type="PANTHER" id="PTHR22748">
    <property type="entry name" value="AP ENDONUCLEASE"/>
    <property type="match status" value="1"/>
</dbReference>
<keyword evidence="6" id="KW-0464">Manganese</keyword>